<evidence type="ECO:0000259" key="5">
    <source>
        <dbReference type="Pfam" id="PF00817"/>
    </source>
</evidence>
<comment type="function">
    <text evidence="3">Poorly processive, error-prone DNA polymerase involved in untargeted mutagenesis. Copies undamaged DNA at stalled replication forks, which arise in vivo from mismatched or misaligned primer ends. These misaligned primers can be extended by PolIV. Exhibits no 3'-5' exonuclease (proofreading) activity. May be involved in translesional synthesis, in conjunction with the beta clamp from PolIII.</text>
</comment>
<dbReference type="InterPro" id="IPR001126">
    <property type="entry name" value="UmuC"/>
</dbReference>
<dbReference type="Gene3D" id="3.30.70.270">
    <property type="match status" value="1"/>
</dbReference>
<dbReference type="InterPro" id="IPR043128">
    <property type="entry name" value="Rev_trsase/Diguanyl_cyclase"/>
</dbReference>
<dbReference type="Proteomes" id="UP001239759">
    <property type="component" value="Unassembled WGS sequence"/>
</dbReference>
<comment type="caution">
    <text evidence="6">The sequence shown here is derived from an EMBL/GenBank/DDBJ whole genome shotgun (WGS) entry which is preliminary data.</text>
</comment>
<feature type="compositionally biased region" description="Polar residues" evidence="4">
    <location>
        <begin position="1"/>
        <end position="10"/>
    </location>
</feature>
<gene>
    <name evidence="6" type="ORF">QPX23_04470</name>
</gene>
<sequence length="584" mass="63326">MTATVPSRIQPQVEFRSGTQQSERRQQSDHSQRSHQNASQSTRHNFGYSHSAGNRIAVLWFPDWPVQAALLEETRRGISPESPAIALASNHRITACCDKARAQGVRRGMKLRAAQALCPSMVVRDADPQRDGRLFSSIVEELDDVSASLEVLRPGMVALNLTAATRFYGSEQAALERFIDAAAHEGIDATAGAADELPTAIIAARHRVLGAVVQPGDSVAFLYQQPLSVLLAEPALGCQKDTVETLAGLGISTLGELTELPTTAISTRFGSAGLHCHRIASAQQQRKVAPGAVELDLSASITPEAPITRVDEAAFIARMLADQVHQQLATQGLNCVRIKIAAETDDGTTISKIWRTTTALTEHATAERVRWQLDGWLSSGGAGAIVELSLTPLETQIPTNTGSIIEADTAVAEETTATVVSRLQSMLGFDAVQQPHAVGGRGVADRVRFLPYGQAAENIREPGRRNAEWIGAIPSPLPTRLGGGLDHPVSRVRLVDKHGNPVFVTAEALLSADPAGMSWGKKKFQVLGWSVPWPVDTGWWESEIFDESQRLARMQLVGKNTGDQHPKAWLLVWQHRAWRIEAMY</sequence>
<evidence type="ECO:0000256" key="1">
    <source>
        <dbReference type="ARBA" id="ARBA00010945"/>
    </source>
</evidence>
<evidence type="ECO:0000256" key="4">
    <source>
        <dbReference type="SAM" id="MobiDB-lite"/>
    </source>
</evidence>
<feature type="domain" description="UmuC" evidence="5">
    <location>
        <begin position="85"/>
        <end position="203"/>
    </location>
</feature>
<dbReference type="SUPFAM" id="SSF56672">
    <property type="entry name" value="DNA/RNA polymerases"/>
    <property type="match status" value="1"/>
</dbReference>
<dbReference type="InterPro" id="IPR043502">
    <property type="entry name" value="DNA/RNA_pol_sf"/>
</dbReference>
<dbReference type="InterPro" id="IPR050356">
    <property type="entry name" value="SulA_CellDiv_inhibitor"/>
</dbReference>
<accession>A0ABT7FVH0</accession>
<evidence type="ECO:0000313" key="6">
    <source>
        <dbReference type="EMBL" id="MDK4289986.1"/>
    </source>
</evidence>
<name>A0ABT7FVH0_9CORY</name>
<feature type="region of interest" description="Disordered" evidence="4">
    <location>
        <begin position="1"/>
        <end position="47"/>
    </location>
</feature>
<dbReference type="PANTHER" id="PTHR35369">
    <property type="entry name" value="BLR3025 PROTEIN-RELATED"/>
    <property type="match status" value="1"/>
</dbReference>
<evidence type="ECO:0000313" key="7">
    <source>
        <dbReference type="Proteomes" id="UP001239759"/>
    </source>
</evidence>
<dbReference type="Pfam" id="PF00817">
    <property type="entry name" value="IMS"/>
    <property type="match status" value="1"/>
</dbReference>
<evidence type="ECO:0000256" key="2">
    <source>
        <dbReference type="ARBA" id="ARBA00022763"/>
    </source>
</evidence>
<reference evidence="6 7" key="1">
    <citation type="submission" date="2023-05" db="EMBL/GenBank/DDBJ databases">
        <title>Metabolic capabilities are highly conserved among human nasal-associated Corynebacterium species in pangenomic analyses.</title>
        <authorList>
            <person name="Tran T.H."/>
            <person name="Roberts A.Q."/>
            <person name="Escapa I.F."/>
            <person name="Gao W."/>
            <person name="Conlan S."/>
            <person name="Kong H."/>
            <person name="Segre J.A."/>
            <person name="Kelly M.S."/>
            <person name="Lemon K.P."/>
        </authorList>
    </citation>
    <scope>NUCLEOTIDE SEQUENCE [LARGE SCALE GENOMIC DNA]</scope>
    <source>
        <strain evidence="6 7">KPL3772</strain>
    </source>
</reference>
<dbReference type="RefSeq" id="WP_284587734.1">
    <property type="nucleotide sequence ID" value="NZ_JASNUQ010000005.1"/>
</dbReference>
<evidence type="ECO:0000256" key="3">
    <source>
        <dbReference type="ARBA" id="ARBA00025589"/>
    </source>
</evidence>
<keyword evidence="2" id="KW-0227">DNA damage</keyword>
<keyword evidence="7" id="KW-1185">Reference proteome</keyword>
<organism evidence="6 7">
    <name type="scientific">Corynebacterium pseudodiphtheriticum</name>
    <dbReference type="NCBI Taxonomy" id="37637"/>
    <lineage>
        <taxon>Bacteria</taxon>
        <taxon>Bacillati</taxon>
        <taxon>Actinomycetota</taxon>
        <taxon>Actinomycetes</taxon>
        <taxon>Mycobacteriales</taxon>
        <taxon>Corynebacteriaceae</taxon>
        <taxon>Corynebacterium</taxon>
    </lineage>
</organism>
<feature type="compositionally biased region" description="Basic and acidic residues" evidence="4">
    <location>
        <begin position="22"/>
        <end position="32"/>
    </location>
</feature>
<dbReference type="Gene3D" id="3.40.1170.60">
    <property type="match status" value="1"/>
</dbReference>
<comment type="similarity">
    <text evidence="1">Belongs to the DNA polymerase type-Y family.</text>
</comment>
<dbReference type="CDD" id="cd03468">
    <property type="entry name" value="PolY_like"/>
    <property type="match status" value="1"/>
</dbReference>
<dbReference type="PANTHER" id="PTHR35369:SF2">
    <property type="entry name" value="BLR3025 PROTEIN"/>
    <property type="match status" value="1"/>
</dbReference>
<proteinExistence type="inferred from homology"/>
<dbReference type="EMBL" id="JASNUQ010000005">
    <property type="protein sequence ID" value="MDK4289986.1"/>
    <property type="molecule type" value="Genomic_DNA"/>
</dbReference>
<protein>
    <submittedName>
        <fullName evidence="6">DNA polymerase Y family protein</fullName>
    </submittedName>
</protein>